<dbReference type="EMBL" id="PKRU02000038">
    <property type="protein sequence ID" value="RPD36743.1"/>
    <property type="molecule type" value="Genomic_DNA"/>
</dbReference>
<dbReference type="AlphaFoldDB" id="A0A424FKR8"/>
<sequence>MQLSTGKEALKPEFLKEMENEACGAVYRENFDDEANYYIVLTVDSCSGDLTEIVSRGTLTEIHKALEITMKRLNPRIKSILKRDKAFKENSYWDLDTENANKDCDEDTCESCQ</sequence>
<proteinExistence type="predicted"/>
<reference evidence="1 2" key="1">
    <citation type="submission" date="2018-11" db="EMBL/GenBank/DDBJ databases">
        <title>Genome Analysis of Haplotype D of Candidatus Liberibacter Solanacearum.</title>
        <authorList>
            <person name="Katsir L."/>
            <person name="Ruan Z."/>
            <person name="Santos Garcia D."/>
            <person name="Piasezky A."/>
            <person name="Jiang J."/>
            <person name="Sela N."/>
            <person name="Freilich S."/>
            <person name="Bahar O."/>
        </authorList>
    </citation>
    <scope>NUCLEOTIDE SEQUENCE [LARGE SCALE GENOMIC DNA]</scope>
    <source>
        <strain evidence="2">haplotype D1</strain>
    </source>
</reference>
<name>A0A424FKR8_9HYPH</name>
<accession>A0A424FKR8</accession>
<evidence type="ECO:0000313" key="2">
    <source>
        <dbReference type="Proteomes" id="UP000236895"/>
    </source>
</evidence>
<organism evidence="1 2">
    <name type="scientific">Candidatus Liberibacter solanacearum</name>
    <dbReference type="NCBI Taxonomy" id="556287"/>
    <lineage>
        <taxon>Bacteria</taxon>
        <taxon>Pseudomonadati</taxon>
        <taxon>Pseudomonadota</taxon>
        <taxon>Alphaproteobacteria</taxon>
        <taxon>Hyphomicrobiales</taxon>
        <taxon>Rhizobiaceae</taxon>
        <taxon>Liberibacter</taxon>
    </lineage>
</organism>
<protein>
    <submittedName>
        <fullName evidence="1">Uncharacterized protein</fullName>
    </submittedName>
</protein>
<gene>
    <name evidence="1" type="ORF">C0030_006150</name>
</gene>
<evidence type="ECO:0000313" key="1">
    <source>
        <dbReference type="EMBL" id="RPD36743.1"/>
    </source>
</evidence>
<dbReference type="Proteomes" id="UP000236895">
    <property type="component" value="Unassembled WGS sequence"/>
</dbReference>
<comment type="caution">
    <text evidence="1">The sequence shown here is derived from an EMBL/GenBank/DDBJ whole genome shotgun (WGS) entry which is preliminary data.</text>
</comment>